<protein>
    <recommendedName>
        <fullName evidence="3">CAAX protease</fullName>
    </recommendedName>
</protein>
<dbReference type="EMBL" id="CP011388">
    <property type="protein sequence ID" value="ANE46059.1"/>
    <property type="molecule type" value="Genomic_DNA"/>
</dbReference>
<accession>A0A172TG74</accession>
<dbReference type="RefSeq" id="WP_068605442.1">
    <property type="nucleotide sequence ID" value="NZ_CP011388.1"/>
</dbReference>
<reference evidence="1 2" key="1">
    <citation type="submission" date="2015-01" db="EMBL/GenBank/DDBJ databases">
        <title>Paenibacillus swuensis/DY6/whole genome sequencing.</title>
        <authorList>
            <person name="Kim M.K."/>
            <person name="Srinivasan S."/>
            <person name="Lee J.-J."/>
        </authorList>
    </citation>
    <scope>NUCLEOTIDE SEQUENCE [LARGE SCALE GENOMIC DNA]</scope>
    <source>
        <strain evidence="1 2">DY6</strain>
    </source>
</reference>
<dbReference type="Proteomes" id="UP000076927">
    <property type="component" value="Chromosome"/>
</dbReference>
<evidence type="ECO:0000313" key="2">
    <source>
        <dbReference type="Proteomes" id="UP000076927"/>
    </source>
</evidence>
<dbReference type="InterPro" id="IPR011664">
    <property type="entry name" value="Abi_system_AbiD/AbiF-like"/>
</dbReference>
<dbReference type="AlphaFoldDB" id="A0A172TG74"/>
<name>A0A172TG74_9BACL</name>
<evidence type="ECO:0008006" key="3">
    <source>
        <dbReference type="Google" id="ProtNLM"/>
    </source>
</evidence>
<organism evidence="1 2">
    <name type="scientific">Paenibacillus swuensis</name>
    <dbReference type="NCBI Taxonomy" id="1178515"/>
    <lineage>
        <taxon>Bacteria</taxon>
        <taxon>Bacillati</taxon>
        <taxon>Bacillota</taxon>
        <taxon>Bacilli</taxon>
        <taxon>Bacillales</taxon>
        <taxon>Paenibacillaceae</taxon>
        <taxon>Paenibacillus</taxon>
    </lineage>
</organism>
<dbReference type="KEGG" id="pswu:SY83_06905"/>
<dbReference type="Pfam" id="PF07751">
    <property type="entry name" value="Abi_2"/>
    <property type="match status" value="1"/>
</dbReference>
<sequence>MPIKPFKSTLDQHNLLITRGLTIKNKDFFIDYVNKNNYFNVINGIEDLLLVKPGDKVKNYDTASFDDFVRLHKFDKILTNHVTSILHDFETKLKTSISRHFTESYCRTPENTMQYTNKQNYIDLKTTLGDKYPLYHDQNRKVVDEFNDFFLFKPQFLYFLVKNNDFIDINIFSTPSNQYTPPAGCNLYEKDSRQIVVPLWVAIETFDFGTLQRFCHYSRKVVLEKVLKDFGLNYSDRDLFLNSLDIIRELRNKCAHFSLINRFSTASTFRILPILVNKLNMSPAQKIRTVTVNGGKKHTKHAAVLNLYDTLKVLGSYEKLSKLKKPLKKIIYSNNKNFKKNKYDLNVRLLERMGNNNYSDWKKLLS</sequence>
<gene>
    <name evidence="1" type="ORF">SY83_06905</name>
</gene>
<dbReference type="PATRIC" id="fig|1178515.4.peg.1374"/>
<proteinExistence type="predicted"/>
<evidence type="ECO:0000313" key="1">
    <source>
        <dbReference type="EMBL" id="ANE46059.1"/>
    </source>
</evidence>
<keyword evidence="2" id="KW-1185">Reference proteome</keyword>